<sequence length="240" mass="25670">MSLAAFFLDEPFHAPSSVTLGEDAAHHMRVRRLEVGMRVRLLDGQGTRGEGVLTSLAKRHATVAVEQAELVEPPTPIHLLLPVADKDRMLWLAEKATELGVASWRPVLFKRSKHVNPRGEGPVFHQKTRARMANALEQCGGAWLPAIYPEATVEHAISARPEGVGVLLDAGAPPMLSLVKAATPALTIVVGPEGGFDAGEREAFEQAGFLVASLGGNILRFETAAVSGVAVGRAYLEAHR</sequence>
<dbReference type="InterPro" id="IPR029026">
    <property type="entry name" value="tRNA_m1G_MTases_N"/>
</dbReference>
<evidence type="ECO:0000256" key="7">
    <source>
        <dbReference type="ARBA" id="ARBA00022691"/>
    </source>
</evidence>
<comment type="subcellular location">
    <subcellularLocation>
        <location evidence="1 10">Cytoplasm</location>
    </subcellularLocation>
</comment>
<dbReference type="GO" id="GO:0070042">
    <property type="term" value="F:rRNA (uridine-N3-)-methyltransferase activity"/>
    <property type="evidence" value="ECO:0007669"/>
    <property type="project" value="TreeGrafter"/>
</dbReference>
<evidence type="ECO:0000256" key="6">
    <source>
        <dbReference type="ARBA" id="ARBA00022679"/>
    </source>
</evidence>
<dbReference type="InterPro" id="IPR029028">
    <property type="entry name" value="Alpha/beta_knot_MTases"/>
</dbReference>
<proteinExistence type="inferred from homology"/>
<dbReference type="InterPro" id="IPR015947">
    <property type="entry name" value="PUA-like_sf"/>
</dbReference>
<dbReference type="EMBL" id="CP130613">
    <property type="protein sequence ID" value="WKW15338.1"/>
    <property type="molecule type" value="Genomic_DNA"/>
</dbReference>
<dbReference type="RefSeq" id="WP_367885308.1">
    <property type="nucleotide sequence ID" value="NZ_CP130612.1"/>
</dbReference>
<accession>A0AA49Q536</accession>
<dbReference type="Pfam" id="PF20260">
    <property type="entry name" value="PUA_4"/>
    <property type="match status" value="1"/>
</dbReference>
<protein>
    <recommendedName>
        <fullName evidence="10">Ribosomal RNA small subunit methyltransferase E</fullName>
        <ecNumber evidence="10">2.1.1.193</ecNumber>
    </recommendedName>
</protein>
<gene>
    <name evidence="13" type="ORF">Strain138_001722</name>
    <name evidence="14" type="ORF">Strain318_001721</name>
</gene>
<dbReference type="GO" id="GO:0005737">
    <property type="term" value="C:cytoplasm"/>
    <property type="evidence" value="ECO:0007669"/>
    <property type="project" value="UniProtKB-SubCell"/>
</dbReference>
<evidence type="ECO:0000259" key="12">
    <source>
        <dbReference type="Pfam" id="PF20260"/>
    </source>
</evidence>
<dbReference type="CDD" id="cd18084">
    <property type="entry name" value="RsmE-like"/>
    <property type="match status" value="1"/>
</dbReference>
<evidence type="ECO:0000256" key="8">
    <source>
        <dbReference type="ARBA" id="ARBA00025699"/>
    </source>
</evidence>
<dbReference type="PIRSF" id="PIRSF015601">
    <property type="entry name" value="MTase_slr0722"/>
    <property type="match status" value="1"/>
</dbReference>
<organism evidence="13">
    <name type="scientific">Pseudogemmatithrix spongiicola</name>
    <dbReference type="NCBI Taxonomy" id="3062599"/>
    <lineage>
        <taxon>Bacteria</taxon>
        <taxon>Pseudomonadati</taxon>
        <taxon>Gemmatimonadota</taxon>
        <taxon>Gemmatimonadia</taxon>
        <taxon>Gemmatimonadales</taxon>
        <taxon>Gemmatimonadaceae</taxon>
        <taxon>Pseudogemmatithrix</taxon>
    </lineage>
</organism>
<evidence type="ECO:0000256" key="2">
    <source>
        <dbReference type="ARBA" id="ARBA00005528"/>
    </source>
</evidence>
<dbReference type="Proteomes" id="UP001229955">
    <property type="component" value="Chromosome"/>
</dbReference>
<evidence type="ECO:0000256" key="9">
    <source>
        <dbReference type="ARBA" id="ARBA00047944"/>
    </source>
</evidence>
<reference evidence="13" key="1">
    <citation type="submission" date="2023-07" db="EMBL/GenBank/DDBJ databases">
        <authorList>
            <person name="Haufschild T."/>
            <person name="Kallscheuer N."/>
            <person name="Hammer J."/>
            <person name="Kohn T."/>
            <person name="Kabuu M."/>
            <person name="Jogler M."/>
            <person name="Wohfarth N."/>
            <person name="Heuer A."/>
            <person name="Rohde M."/>
            <person name="van Teeseling M.C.F."/>
            <person name="Jogler C."/>
        </authorList>
    </citation>
    <scope>NUCLEOTIDE SEQUENCE</scope>
    <source>
        <strain evidence="13">Strain 138</strain>
        <strain evidence="14">Strain 318</strain>
    </source>
</reference>
<keyword evidence="15" id="KW-1185">Reference proteome</keyword>
<dbReference type="InterPro" id="IPR046887">
    <property type="entry name" value="RsmE_PUA-like"/>
</dbReference>
<evidence type="ECO:0000259" key="11">
    <source>
        <dbReference type="Pfam" id="PF04452"/>
    </source>
</evidence>
<evidence type="ECO:0000256" key="5">
    <source>
        <dbReference type="ARBA" id="ARBA00022603"/>
    </source>
</evidence>
<feature type="domain" description="Ribosomal RNA small subunit methyltransferase E methyltransferase" evidence="11">
    <location>
        <begin position="72"/>
        <end position="229"/>
    </location>
</feature>
<evidence type="ECO:0000256" key="1">
    <source>
        <dbReference type="ARBA" id="ARBA00004496"/>
    </source>
</evidence>
<dbReference type="PANTHER" id="PTHR30027">
    <property type="entry name" value="RIBOSOMAL RNA SMALL SUBUNIT METHYLTRANSFERASE E"/>
    <property type="match status" value="1"/>
</dbReference>
<keyword evidence="6 10" id="KW-0808">Transferase</keyword>
<evidence type="ECO:0000313" key="15">
    <source>
        <dbReference type="Proteomes" id="UP001229955"/>
    </source>
</evidence>
<accession>A0AA49K0S6</accession>
<evidence type="ECO:0000256" key="3">
    <source>
        <dbReference type="ARBA" id="ARBA00022490"/>
    </source>
</evidence>
<dbReference type="InterPro" id="IPR006700">
    <property type="entry name" value="RsmE"/>
</dbReference>
<keyword evidence="7 10" id="KW-0949">S-adenosyl-L-methionine</keyword>
<dbReference type="InterPro" id="IPR046886">
    <property type="entry name" value="RsmE_MTase_dom"/>
</dbReference>
<evidence type="ECO:0000313" key="14">
    <source>
        <dbReference type="EMBL" id="WKW15338.1"/>
    </source>
</evidence>
<dbReference type="AlphaFoldDB" id="A0AA49Q536"/>
<evidence type="ECO:0000256" key="4">
    <source>
        <dbReference type="ARBA" id="ARBA00022552"/>
    </source>
</evidence>
<dbReference type="Pfam" id="PF04452">
    <property type="entry name" value="Methyltrans_RNA"/>
    <property type="match status" value="1"/>
</dbReference>
<comment type="function">
    <text evidence="8 10">Specifically methylates the N3 position of the uracil ring of uridine 1498 (m3U1498) in 16S rRNA. Acts on the fully assembled 30S ribosomal subunit.</text>
</comment>
<keyword evidence="4 10" id="KW-0698">rRNA processing</keyword>
<comment type="similarity">
    <text evidence="2 10">Belongs to the RNA methyltransferase RsmE family.</text>
</comment>
<comment type="catalytic activity">
    <reaction evidence="9 10">
        <text>uridine(1498) in 16S rRNA + S-adenosyl-L-methionine = N(3)-methyluridine(1498) in 16S rRNA + S-adenosyl-L-homocysteine + H(+)</text>
        <dbReference type="Rhea" id="RHEA:42920"/>
        <dbReference type="Rhea" id="RHEA-COMP:10283"/>
        <dbReference type="Rhea" id="RHEA-COMP:10284"/>
        <dbReference type="ChEBI" id="CHEBI:15378"/>
        <dbReference type="ChEBI" id="CHEBI:57856"/>
        <dbReference type="ChEBI" id="CHEBI:59789"/>
        <dbReference type="ChEBI" id="CHEBI:65315"/>
        <dbReference type="ChEBI" id="CHEBI:74502"/>
        <dbReference type="EC" id="2.1.1.193"/>
    </reaction>
</comment>
<dbReference type="EMBL" id="CP130612">
    <property type="protein sequence ID" value="WKW12431.1"/>
    <property type="molecule type" value="Genomic_DNA"/>
</dbReference>
<feature type="domain" description="Ribosomal RNA small subunit methyltransferase E PUA-like" evidence="12">
    <location>
        <begin position="21"/>
        <end position="65"/>
    </location>
</feature>
<keyword evidence="3 10" id="KW-0963">Cytoplasm</keyword>
<dbReference type="KEGG" id="pspc:Strain318_001721"/>
<dbReference type="SUPFAM" id="SSF75217">
    <property type="entry name" value="alpha/beta knot"/>
    <property type="match status" value="1"/>
</dbReference>
<dbReference type="EC" id="2.1.1.193" evidence="10"/>
<dbReference type="NCBIfam" id="TIGR00046">
    <property type="entry name" value="RsmE family RNA methyltransferase"/>
    <property type="match status" value="1"/>
</dbReference>
<keyword evidence="5 10" id="KW-0489">Methyltransferase</keyword>
<dbReference type="PANTHER" id="PTHR30027:SF3">
    <property type="entry name" value="16S RRNA (URACIL(1498)-N(3))-METHYLTRANSFERASE"/>
    <property type="match status" value="1"/>
</dbReference>
<dbReference type="GO" id="GO:0070475">
    <property type="term" value="P:rRNA base methylation"/>
    <property type="evidence" value="ECO:0007669"/>
    <property type="project" value="TreeGrafter"/>
</dbReference>
<evidence type="ECO:0000256" key="10">
    <source>
        <dbReference type="PIRNR" id="PIRNR015601"/>
    </source>
</evidence>
<evidence type="ECO:0000313" key="13">
    <source>
        <dbReference type="EMBL" id="WKW12431.1"/>
    </source>
</evidence>
<name>A0AA49Q536_9BACT</name>
<dbReference type="SUPFAM" id="SSF88697">
    <property type="entry name" value="PUA domain-like"/>
    <property type="match status" value="1"/>
</dbReference>
<dbReference type="Gene3D" id="3.40.1280.10">
    <property type="match status" value="1"/>
</dbReference>